<reference evidence="1 2" key="1">
    <citation type="journal article" date="2019" name="Nat. Ecol. Evol.">
        <title>Megaphylogeny resolves global patterns of mushroom evolution.</title>
        <authorList>
            <person name="Varga T."/>
            <person name="Krizsan K."/>
            <person name="Foldi C."/>
            <person name="Dima B."/>
            <person name="Sanchez-Garcia M."/>
            <person name="Sanchez-Ramirez S."/>
            <person name="Szollosi G.J."/>
            <person name="Szarkandi J.G."/>
            <person name="Papp V."/>
            <person name="Albert L."/>
            <person name="Andreopoulos W."/>
            <person name="Angelini C."/>
            <person name="Antonin V."/>
            <person name="Barry K.W."/>
            <person name="Bougher N.L."/>
            <person name="Buchanan P."/>
            <person name="Buyck B."/>
            <person name="Bense V."/>
            <person name="Catcheside P."/>
            <person name="Chovatia M."/>
            <person name="Cooper J."/>
            <person name="Damon W."/>
            <person name="Desjardin D."/>
            <person name="Finy P."/>
            <person name="Geml J."/>
            <person name="Haridas S."/>
            <person name="Hughes K."/>
            <person name="Justo A."/>
            <person name="Karasinski D."/>
            <person name="Kautmanova I."/>
            <person name="Kiss B."/>
            <person name="Kocsube S."/>
            <person name="Kotiranta H."/>
            <person name="LaButti K.M."/>
            <person name="Lechner B.E."/>
            <person name="Liimatainen K."/>
            <person name="Lipzen A."/>
            <person name="Lukacs Z."/>
            <person name="Mihaltcheva S."/>
            <person name="Morgado L.N."/>
            <person name="Niskanen T."/>
            <person name="Noordeloos M.E."/>
            <person name="Ohm R.A."/>
            <person name="Ortiz-Santana B."/>
            <person name="Ovrebo C."/>
            <person name="Racz N."/>
            <person name="Riley R."/>
            <person name="Savchenko A."/>
            <person name="Shiryaev A."/>
            <person name="Soop K."/>
            <person name="Spirin V."/>
            <person name="Szebenyi C."/>
            <person name="Tomsovsky M."/>
            <person name="Tulloss R.E."/>
            <person name="Uehling J."/>
            <person name="Grigoriev I.V."/>
            <person name="Vagvolgyi C."/>
            <person name="Papp T."/>
            <person name="Martin F.M."/>
            <person name="Miettinen O."/>
            <person name="Hibbett D.S."/>
            <person name="Nagy L.G."/>
        </authorList>
    </citation>
    <scope>NUCLEOTIDE SEQUENCE [LARGE SCALE GENOMIC DNA]</scope>
    <source>
        <strain evidence="1 2">NL-1719</strain>
    </source>
</reference>
<keyword evidence="2" id="KW-1185">Reference proteome</keyword>
<evidence type="ECO:0000313" key="2">
    <source>
        <dbReference type="Proteomes" id="UP000308600"/>
    </source>
</evidence>
<evidence type="ECO:0000313" key="1">
    <source>
        <dbReference type="EMBL" id="TFK61481.1"/>
    </source>
</evidence>
<gene>
    <name evidence="1" type="ORF">BDN72DRAFT_749082</name>
</gene>
<accession>A0ACD3A7G0</accession>
<dbReference type="EMBL" id="ML208656">
    <property type="protein sequence ID" value="TFK61481.1"/>
    <property type="molecule type" value="Genomic_DNA"/>
</dbReference>
<feature type="non-terminal residue" evidence="1">
    <location>
        <position position="60"/>
    </location>
</feature>
<proteinExistence type="predicted"/>
<protein>
    <submittedName>
        <fullName evidence="1">DUF1752-domain-containing protein</fullName>
    </submittedName>
</protein>
<dbReference type="Proteomes" id="UP000308600">
    <property type="component" value="Unassembled WGS sequence"/>
</dbReference>
<name>A0ACD3A7G0_9AGAR</name>
<organism evidence="1 2">
    <name type="scientific">Pluteus cervinus</name>
    <dbReference type="NCBI Taxonomy" id="181527"/>
    <lineage>
        <taxon>Eukaryota</taxon>
        <taxon>Fungi</taxon>
        <taxon>Dikarya</taxon>
        <taxon>Basidiomycota</taxon>
        <taxon>Agaricomycotina</taxon>
        <taxon>Agaricomycetes</taxon>
        <taxon>Agaricomycetidae</taxon>
        <taxon>Agaricales</taxon>
        <taxon>Pluteineae</taxon>
        <taxon>Pluteaceae</taxon>
        <taxon>Pluteus</taxon>
    </lineage>
</organism>
<sequence>MPSSLPAPILSVTAEALRDVEGHEALRVLWMLFTKCKESLHDGRRLENISWRLWHRELLL</sequence>